<evidence type="ECO:0000256" key="1">
    <source>
        <dbReference type="SAM" id="MobiDB-lite"/>
    </source>
</evidence>
<proteinExistence type="predicted"/>
<evidence type="ECO:0000313" key="2">
    <source>
        <dbReference type="EMBL" id="KKP85572.1"/>
    </source>
</evidence>
<dbReference type="EMBL" id="LBQX01000050">
    <property type="protein sequence ID" value="KKP85572.1"/>
    <property type="molecule type" value="Genomic_DNA"/>
</dbReference>
<dbReference type="Proteomes" id="UP000034536">
    <property type="component" value="Unassembled WGS sequence"/>
</dbReference>
<reference evidence="2 3" key="1">
    <citation type="journal article" date="2015" name="Nature">
        <title>rRNA introns, odd ribosomes, and small enigmatic genomes across a large radiation of phyla.</title>
        <authorList>
            <person name="Brown C.T."/>
            <person name="Hug L.A."/>
            <person name="Thomas B.C."/>
            <person name="Sharon I."/>
            <person name="Castelle C.J."/>
            <person name="Singh A."/>
            <person name="Wilkins M.J."/>
            <person name="Williams K.H."/>
            <person name="Banfield J.F."/>
        </authorList>
    </citation>
    <scope>NUCLEOTIDE SEQUENCE [LARGE SCALE GENOMIC DNA]</scope>
</reference>
<sequence>MGTGNNSDVIAELTADLQKMAAEKGIPAKDIGLEDQPEAPPIKFGFKQKVKGFFNRIWNWTRKNVDDFVFRLEKKGILKSKNTLAESKKTPDPVRTPTATPTSA</sequence>
<accession>A0A0G0G193</accession>
<name>A0A0G0G193_9BACT</name>
<organism evidence="2 3">
    <name type="scientific">Candidatus Roizmanbacteria bacterium GW2011_GWA2_35_8</name>
    <dbReference type="NCBI Taxonomy" id="1618479"/>
    <lineage>
        <taxon>Bacteria</taxon>
        <taxon>Candidatus Roizmaniibacteriota</taxon>
    </lineage>
</organism>
<dbReference type="AlphaFoldDB" id="A0A0G0G193"/>
<feature type="region of interest" description="Disordered" evidence="1">
    <location>
        <begin position="81"/>
        <end position="104"/>
    </location>
</feature>
<evidence type="ECO:0000313" key="3">
    <source>
        <dbReference type="Proteomes" id="UP000034536"/>
    </source>
</evidence>
<comment type="caution">
    <text evidence="2">The sequence shown here is derived from an EMBL/GenBank/DDBJ whole genome shotgun (WGS) entry which is preliminary data.</text>
</comment>
<gene>
    <name evidence="2" type="ORF">UR89_C0050G0004</name>
</gene>
<protein>
    <submittedName>
        <fullName evidence="2">Uncharacterized protein</fullName>
    </submittedName>
</protein>